<proteinExistence type="predicted"/>
<reference evidence="2" key="1">
    <citation type="submission" date="2020-05" db="EMBL/GenBank/DDBJ databases">
        <authorList>
            <person name="Chiriac C."/>
            <person name="Salcher M."/>
            <person name="Ghai R."/>
            <person name="Kavagutti S V."/>
        </authorList>
    </citation>
    <scope>NUCLEOTIDE SEQUENCE</scope>
</reference>
<feature type="compositionally biased region" description="Basic and acidic residues" evidence="1">
    <location>
        <begin position="1"/>
        <end position="18"/>
    </location>
</feature>
<dbReference type="AlphaFoldDB" id="A0A6J7CIH5"/>
<gene>
    <name evidence="2" type="ORF">UFOPK3402_00040</name>
</gene>
<sequence length="131" mass="14515">MRNEDCPPHELEERRECGLEPGGRGQESVVDAGERGDEGRNGDAWVHQRRELSEDLAASNAHGADLGDASLRWAAPRGLKVDHDERGDGQHAAERIGGQLLVHDRTLWDRPDIRGEARHDGGCLPRVRFAQ</sequence>
<name>A0A6J7CIH5_9ZZZZ</name>
<feature type="compositionally biased region" description="Basic and acidic residues" evidence="1">
    <location>
        <begin position="32"/>
        <end position="45"/>
    </location>
</feature>
<evidence type="ECO:0000256" key="1">
    <source>
        <dbReference type="SAM" id="MobiDB-lite"/>
    </source>
</evidence>
<dbReference type="EMBL" id="CAFBLS010000003">
    <property type="protein sequence ID" value="CAB4857650.1"/>
    <property type="molecule type" value="Genomic_DNA"/>
</dbReference>
<feature type="region of interest" description="Disordered" evidence="1">
    <location>
        <begin position="1"/>
        <end position="45"/>
    </location>
</feature>
<protein>
    <submittedName>
        <fullName evidence="2">Unannotated protein</fullName>
    </submittedName>
</protein>
<evidence type="ECO:0000313" key="2">
    <source>
        <dbReference type="EMBL" id="CAB4857650.1"/>
    </source>
</evidence>
<accession>A0A6J7CIH5</accession>
<organism evidence="2">
    <name type="scientific">freshwater metagenome</name>
    <dbReference type="NCBI Taxonomy" id="449393"/>
    <lineage>
        <taxon>unclassified sequences</taxon>
        <taxon>metagenomes</taxon>
        <taxon>ecological metagenomes</taxon>
    </lineage>
</organism>